<evidence type="ECO:0000313" key="3">
    <source>
        <dbReference type="EMBL" id="AZH25478.1"/>
    </source>
</evidence>
<dbReference type="Pfam" id="PF13193">
    <property type="entry name" value="AMP-binding_C"/>
    <property type="match status" value="1"/>
</dbReference>
<sequence length="544" mass="58685">MKGPCTPGVIYVGDRHAGKVHVISRIRCEVMSHSDASPEPVTRGDLGTIATRAARRDPEGVAFVEVDTGRTVTYGAFERWSNAFAAALRDRGLTDGDTLAVLATNGVEMYVAHVGALKAGVVTLFCNADLTPDALAYQLRDGDADAVVRDPALAPKLAAFDGDLDPTITTEADDTDAVSVASLAGTDASPPDVAPAPDDPALVLYTSGTTAKPKGVVHTHRSYTYGVVNTLVGGDVRRDDVQTGVLPLFHIHQDLWTKAAFCVGATTVLYDDFDPGTFLRSIDDHDVTYVNLMASMYRQLLDAEAAVDASSVRRCVHGMPMEMDVRERVVDAFDADLQKVYGQTETLVTTFLDPRWQFEKSGNYVGEATPFADVAVMDEDGELLGRGETGEIVVRGPSVMQGYLNRPDASAAAWTDGWHHTDDIGRVDEDGLLRFVDRKGDMIKTGGENVASIRVEECLLDHPAVAECAVVGLPHDRWDEAVTAFVRVVVGEDVSADDLHTHCEARLAPFERPKSIVAVETFPYTATGKIAKAELASAHRDHYE</sequence>
<evidence type="ECO:0000259" key="2">
    <source>
        <dbReference type="Pfam" id="PF13193"/>
    </source>
</evidence>
<feature type="domain" description="AMP-dependent synthetase/ligase" evidence="1">
    <location>
        <begin position="52"/>
        <end position="404"/>
    </location>
</feature>
<proteinExistence type="predicted"/>
<dbReference type="GO" id="GO:0016878">
    <property type="term" value="F:acid-thiol ligase activity"/>
    <property type="evidence" value="ECO:0007669"/>
    <property type="project" value="UniProtKB-ARBA"/>
</dbReference>
<dbReference type="InterPro" id="IPR050237">
    <property type="entry name" value="ATP-dep_AMP-bd_enzyme"/>
</dbReference>
<dbReference type="Gene3D" id="3.30.300.30">
    <property type="match status" value="1"/>
</dbReference>
<keyword evidence="4" id="KW-1185">Reference proteome</keyword>
<organism evidence="3 4">
    <name type="scientific">Haloplanus aerogenes</name>
    <dbReference type="NCBI Taxonomy" id="660522"/>
    <lineage>
        <taxon>Archaea</taxon>
        <taxon>Methanobacteriati</taxon>
        <taxon>Methanobacteriota</taxon>
        <taxon>Stenosarchaea group</taxon>
        <taxon>Halobacteria</taxon>
        <taxon>Halobacteriales</taxon>
        <taxon>Haloferacaceae</taxon>
        <taxon>Haloplanus</taxon>
    </lineage>
</organism>
<dbReference type="SUPFAM" id="SSF56801">
    <property type="entry name" value="Acetyl-CoA synthetase-like"/>
    <property type="match status" value="1"/>
</dbReference>
<dbReference type="AlphaFoldDB" id="A0A3G8QUP6"/>
<dbReference type="InterPro" id="IPR025110">
    <property type="entry name" value="AMP-bd_C"/>
</dbReference>
<gene>
    <name evidence="3" type="ORF">DU502_08830</name>
</gene>
<dbReference type="PANTHER" id="PTHR43767:SF1">
    <property type="entry name" value="NONRIBOSOMAL PEPTIDE SYNTHASE PES1 (EUROFUNG)-RELATED"/>
    <property type="match status" value="1"/>
</dbReference>
<dbReference type="Proteomes" id="UP000282007">
    <property type="component" value="Chromosome"/>
</dbReference>
<dbReference type="InterPro" id="IPR042099">
    <property type="entry name" value="ANL_N_sf"/>
</dbReference>
<dbReference type="PANTHER" id="PTHR43767">
    <property type="entry name" value="LONG-CHAIN-FATTY-ACID--COA LIGASE"/>
    <property type="match status" value="1"/>
</dbReference>
<dbReference type="Gene3D" id="3.40.50.12780">
    <property type="entry name" value="N-terminal domain of ligase-like"/>
    <property type="match status" value="1"/>
</dbReference>
<name>A0A3G8QUP6_9EURY</name>
<dbReference type="KEGG" id="haer:DU502_08830"/>
<dbReference type="Pfam" id="PF00501">
    <property type="entry name" value="AMP-binding"/>
    <property type="match status" value="1"/>
</dbReference>
<dbReference type="EMBL" id="CP034145">
    <property type="protein sequence ID" value="AZH25478.1"/>
    <property type="molecule type" value="Genomic_DNA"/>
</dbReference>
<evidence type="ECO:0000259" key="1">
    <source>
        <dbReference type="Pfam" id="PF00501"/>
    </source>
</evidence>
<dbReference type="InterPro" id="IPR000873">
    <property type="entry name" value="AMP-dep_synth/lig_dom"/>
</dbReference>
<accession>A0A3G8QUP6</accession>
<reference evidence="3 4" key="1">
    <citation type="submission" date="2018-07" db="EMBL/GenBank/DDBJ databases">
        <title>Genome sequences of Haloplanus aerogenes JCM 16430T.</title>
        <authorList>
            <person name="Kim Y.B."/>
            <person name="Roh S.W."/>
        </authorList>
    </citation>
    <scope>NUCLEOTIDE SEQUENCE [LARGE SCALE GENOMIC DNA]</scope>
    <source>
        <strain evidence="3 4">JCM 16430</strain>
    </source>
</reference>
<feature type="domain" description="AMP-binding enzyme C-terminal" evidence="2">
    <location>
        <begin position="455"/>
        <end position="529"/>
    </location>
</feature>
<keyword evidence="3" id="KW-0436">Ligase</keyword>
<dbReference type="InterPro" id="IPR045851">
    <property type="entry name" value="AMP-bd_C_sf"/>
</dbReference>
<protein>
    <submittedName>
        <fullName evidence="3">Long-chain fatty acid--CoA ligase</fullName>
    </submittedName>
</protein>
<evidence type="ECO:0000313" key="4">
    <source>
        <dbReference type="Proteomes" id="UP000282007"/>
    </source>
</evidence>